<dbReference type="Pfam" id="PF04893">
    <property type="entry name" value="Yip1"/>
    <property type="match status" value="1"/>
</dbReference>
<keyword evidence="5 6" id="KW-0472">Membrane</keyword>
<feature type="transmembrane region" description="Helical" evidence="6">
    <location>
        <begin position="184"/>
        <end position="201"/>
    </location>
</feature>
<dbReference type="PANTHER" id="PTHR21236">
    <property type="entry name" value="GOLGI MEMBRANE PROTEIN YIP1"/>
    <property type="match status" value="1"/>
</dbReference>
<reference evidence="8" key="1">
    <citation type="submission" date="2021-01" db="EMBL/GenBank/DDBJ databases">
        <authorList>
            <person name="Corre E."/>
            <person name="Pelletier E."/>
            <person name="Niang G."/>
            <person name="Scheremetjew M."/>
            <person name="Finn R."/>
            <person name="Kale V."/>
            <person name="Holt S."/>
            <person name="Cochrane G."/>
            <person name="Meng A."/>
            <person name="Brown T."/>
            <person name="Cohen L."/>
        </authorList>
    </citation>
    <scope>NUCLEOTIDE SEQUENCE</scope>
    <source>
        <strain evidence="8">S3</strain>
    </source>
</reference>
<organism evidence="8">
    <name type="scientific">Strombidium inclinatum</name>
    <dbReference type="NCBI Taxonomy" id="197538"/>
    <lineage>
        <taxon>Eukaryota</taxon>
        <taxon>Sar</taxon>
        <taxon>Alveolata</taxon>
        <taxon>Ciliophora</taxon>
        <taxon>Intramacronucleata</taxon>
        <taxon>Spirotrichea</taxon>
        <taxon>Oligotrichia</taxon>
        <taxon>Strombidiidae</taxon>
        <taxon>Strombidium</taxon>
    </lineage>
</organism>
<gene>
    <name evidence="8" type="ORF">SINC0208_LOCUS5778</name>
</gene>
<accession>A0A7S3MUM9</accession>
<dbReference type="GO" id="GO:0006888">
    <property type="term" value="P:endoplasmic reticulum to Golgi vesicle-mediated transport"/>
    <property type="evidence" value="ECO:0007669"/>
    <property type="project" value="InterPro"/>
</dbReference>
<dbReference type="EMBL" id="HBIH01014148">
    <property type="protein sequence ID" value="CAE0325153.1"/>
    <property type="molecule type" value="Transcribed_RNA"/>
</dbReference>
<dbReference type="GO" id="GO:0000139">
    <property type="term" value="C:Golgi membrane"/>
    <property type="evidence" value="ECO:0007669"/>
    <property type="project" value="UniProtKB-SubCell"/>
</dbReference>
<feature type="transmembrane region" description="Helical" evidence="6">
    <location>
        <begin position="94"/>
        <end position="113"/>
    </location>
</feature>
<evidence type="ECO:0000256" key="2">
    <source>
        <dbReference type="ARBA" id="ARBA00010596"/>
    </source>
</evidence>
<feature type="domain" description="Yip1" evidence="7">
    <location>
        <begin position="59"/>
        <end position="201"/>
    </location>
</feature>
<name>A0A7S3MUM9_9SPIT</name>
<keyword evidence="4 6" id="KW-1133">Transmembrane helix</keyword>
<dbReference type="PANTHER" id="PTHR21236:SF1">
    <property type="entry name" value="PROTEIN YIPF6"/>
    <property type="match status" value="1"/>
</dbReference>
<feature type="transmembrane region" description="Helical" evidence="6">
    <location>
        <begin position="125"/>
        <end position="145"/>
    </location>
</feature>
<evidence type="ECO:0000259" key="7">
    <source>
        <dbReference type="Pfam" id="PF04893"/>
    </source>
</evidence>
<evidence type="ECO:0000256" key="3">
    <source>
        <dbReference type="ARBA" id="ARBA00022692"/>
    </source>
</evidence>
<protein>
    <recommendedName>
        <fullName evidence="6">Protein YIPF</fullName>
    </recommendedName>
</protein>
<keyword evidence="3 6" id="KW-0812">Transmembrane</keyword>
<dbReference type="AlphaFoldDB" id="A0A7S3MUM9"/>
<evidence type="ECO:0000256" key="6">
    <source>
        <dbReference type="RuleBase" id="RU361264"/>
    </source>
</evidence>
<feature type="transmembrane region" description="Helical" evidence="6">
    <location>
        <begin position="151"/>
        <end position="172"/>
    </location>
</feature>
<dbReference type="GO" id="GO:0005802">
    <property type="term" value="C:trans-Golgi network"/>
    <property type="evidence" value="ECO:0007669"/>
    <property type="project" value="TreeGrafter"/>
</dbReference>
<dbReference type="InterPro" id="IPR006977">
    <property type="entry name" value="Yip1_dom"/>
</dbReference>
<comment type="subcellular location">
    <subcellularLocation>
        <location evidence="6">Golgi apparatus membrane</location>
        <topology evidence="6">Multi-pass membrane protein</topology>
    </subcellularLocation>
    <subcellularLocation>
        <location evidence="1">Membrane</location>
        <topology evidence="1">Multi-pass membrane protein</topology>
    </subcellularLocation>
</comment>
<dbReference type="InterPro" id="IPR045231">
    <property type="entry name" value="Yip1/4-like"/>
</dbReference>
<evidence type="ECO:0000313" key="8">
    <source>
        <dbReference type="EMBL" id="CAE0325153.1"/>
    </source>
</evidence>
<feature type="transmembrane region" description="Helical" evidence="6">
    <location>
        <begin position="65"/>
        <end position="82"/>
    </location>
</feature>
<evidence type="ECO:0000256" key="4">
    <source>
        <dbReference type="ARBA" id="ARBA00022989"/>
    </source>
</evidence>
<evidence type="ECO:0000256" key="5">
    <source>
        <dbReference type="ARBA" id="ARBA00023136"/>
    </source>
</evidence>
<comment type="similarity">
    <text evidence="2 6">Belongs to the YIP1 family.</text>
</comment>
<sequence>MPDDNDPLGLNTLEEPVSETIKRDLMQIYNKLMIVVNPLQIGVDKTQDTQEQLDMKRKEIRNWDLWGPFIFCLILSVVLSSNTSADDSTLEFEIVFVVVWLGGGIISLNGQLLGGTITFFQSICLLGYCLFPLTIAATLNMVLGWLFTVPFFIKLIFTAIAFVWATYSSVLFMKEMVPADRKELAMYPVCLFYLFLCWFIVL</sequence>
<proteinExistence type="inferred from homology"/>
<evidence type="ECO:0000256" key="1">
    <source>
        <dbReference type="ARBA" id="ARBA00004141"/>
    </source>
</evidence>